<feature type="chain" id="PRO_5040238110" evidence="2">
    <location>
        <begin position="22"/>
        <end position="204"/>
    </location>
</feature>
<gene>
    <name evidence="4" type="ORF">Daura_01425</name>
</gene>
<dbReference type="EMBL" id="CP073767">
    <property type="protein sequence ID" value="UWZ54976.1"/>
    <property type="molecule type" value="Genomic_DNA"/>
</dbReference>
<dbReference type="PANTHER" id="PTHR36933">
    <property type="entry name" value="SLL0788 PROTEIN"/>
    <property type="match status" value="1"/>
</dbReference>
<evidence type="ECO:0000313" key="5">
    <source>
        <dbReference type="Proteomes" id="UP001058003"/>
    </source>
</evidence>
<dbReference type="PANTHER" id="PTHR36933:SF1">
    <property type="entry name" value="SLL0788 PROTEIN"/>
    <property type="match status" value="1"/>
</dbReference>
<dbReference type="AlphaFoldDB" id="A0A9Q9IFX1"/>
<dbReference type="PROSITE" id="PS51257">
    <property type="entry name" value="PROKAR_LIPOPROTEIN"/>
    <property type="match status" value="1"/>
</dbReference>
<keyword evidence="5" id="KW-1185">Reference proteome</keyword>
<feature type="region of interest" description="Disordered" evidence="1">
    <location>
        <begin position="21"/>
        <end position="53"/>
    </location>
</feature>
<protein>
    <submittedName>
        <fullName evidence="4">DUF305 domain-containing protein</fullName>
    </submittedName>
</protein>
<feature type="domain" description="DUF305" evidence="3">
    <location>
        <begin position="52"/>
        <end position="200"/>
    </location>
</feature>
<keyword evidence="2" id="KW-0732">Signal</keyword>
<proteinExistence type="predicted"/>
<accession>A0A9Q9IFX1</accession>
<evidence type="ECO:0000259" key="3">
    <source>
        <dbReference type="Pfam" id="PF03713"/>
    </source>
</evidence>
<evidence type="ECO:0000313" key="4">
    <source>
        <dbReference type="EMBL" id="UWZ54976.1"/>
    </source>
</evidence>
<sequence>MRHLAAIGAVLLVTACGSTDAHDAGHPPAAASPAASTAPSTAPSAGPFNGTDVQFATDMIPHHRQAVDMAAMAATKASDPGVKAIAAKIRAGQEPEIATMAGWLTAWGEPVPSPGAMHHDMGDMGGMPGMLTDTELRQLGAASGAAFDKLFLTLMIKHHEGAVETATTAQAQGESPAVKQLAGAVVASQTAEIAEMKALLDKLP</sequence>
<dbReference type="Proteomes" id="UP001058003">
    <property type="component" value="Chromosome"/>
</dbReference>
<feature type="compositionally biased region" description="Low complexity" evidence="1">
    <location>
        <begin position="26"/>
        <end position="47"/>
    </location>
</feature>
<evidence type="ECO:0000256" key="2">
    <source>
        <dbReference type="SAM" id="SignalP"/>
    </source>
</evidence>
<evidence type="ECO:0000256" key="1">
    <source>
        <dbReference type="SAM" id="MobiDB-lite"/>
    </source>
</evidence>
<dbReference type="KEGG" id="daur:Daura_01425"/>
<organism evidence="4 5">
    <name type="scientific">Dactylosporangium aurantiacum</name>
    <dbReference type="NCBI Taxonomy" id="35754"/>
    <lineage>
        <taxon>Bacteria</taxon>
        <taxon>Bacillati</taxon>
        <taxon>Actinomycetota</taxon>
        <taxon>Actinomycetes</taxon>
        <taxon>Micromonosporales</taxon>
        <taxon>Micromonosporaceae</taxon>
        <taxon>Dactylosporangium</taxon>
    </lineage>
</organism>
<dbReference type="InterPro" id="IPR005183">
    <property type="entry name" value="DUF305_CopM-like"/>
</dbReference>
<dbReference type="InterPro" id="IPR012347">
    <property type="entry name" value="Ferritin-like"/>
</dbReference>
<dbReference type="RefSeq" id="WP_033363194.1">
    <property type="nucleotide sequence ID" value="NZ_CP073767.1"/>
</dbReference>
<feature type="signal peptide" evidence="2">
    <location>
        <begin position="1"/>
        <end position="21"/>
    </location>
</feature>
<dbReference type="Pfam" id="PF03713">
    <property type="entry name" value="DUF305"/>
    <property type="match status" value="1"/>
</dbReference>
<name>A0A9Q9IFX1_9ACTN</name>
<reference evidence="4" key="1">
    <citation type="submission" date="2021-04" db="EMBL/GenBank/DDBJ databases">
        <title>Dactylosporangium aurantiacum NRRL B-8018 full assembly.</title>
        <authorList>
            <person name="Hartkoorn R.C."/>
            <person name="Beaudoing E."/>
            <person name="Hot D."/>
        </authorList>
    </citation>
    <scope>NUCLEOTIDE SEQUENCE</scope>
    <source>
        <strain evidence="4">NRRL B-8018</strain>
    </source>
</reference>
<dbReference type="Gene3D" id="1.20.1260.10">
    <property type="match status" value="1"/>
</dbReference>